<feature type="binding site" description="axial binding residue" evidence="8">
    <location>
        <position position="326"/>
    </location>
    <ligand>
        <name>heme</name>
        <dbReference type="ChEBI" id="CHEBI:30413"/>
    </ligand>
    <ligandPart>
        <name>Fe</name>
        <dbReference type="ChEBI" id="CHEBI:18248"/>
    </ligandPart>
</feature>
<reference evidence="10 11" key="1">
    <citation type="submission" date="2017-06" db="EMBL/GenBank/DDBJ databases">
        <title>Ant-infecting Ophiocordyceps genomes reveal a high diversity of potential behavioral manipulation genes and a possible major role for enterotoxins.</title>
        <authorList>
            <person name="De Bekker C."/>
            <person name="Evans H.C."/>
            <person name="Brachmann A."/>
            <person name="Hughes D.P."/>
        </authorList>
    </citation>
    <scope>NUCLEOTIDE SEQUENCE [LARGE SCALE GENOMIC DNA]</scope>
    <source>
        <strain evidence="10 11">1348a</strain>
    </source>
</reference>
<dbReference type="Gene3D" id="1.10.630.10">
    <property type="entry name" value="Cytochrome P450"/>
    <property type="match status" value="1"/>
</dbReference>
<evidence type="ECO:0008006" key="12">
    <source>
        <dbReference type="Google" id="ProtNLM"/>
    </source>
</evidence>
<evidence type="ECO:0000313" key="10">
    <source>
        <dbReference type="EMBL" id="PHH70204.1"/>
    </source>
</evidence>
<evidence type="ECO:0000256" key="1">
    <source>
        <dbReference type="ARBA" id="ARBA00001971"/>
    </source>
</evidence>
<dbReference type="Proteomes" id="UP000224854">
    <property type="component" value="Unassembled WGS sequence"/>
</dbReference>
<evidence type="ECO:0000256" key="9">
    <source>
        <dbReference type="RuleBase" id="RU000461"/>
    </source>
</evidence>
<dbReference type="PRINTS" id="PR00385">
    <property type="entry name" value="P450"/>
</dbReference>
<organism evidence="10 11">
    <name type="scientific">Ophiocordyceps australis</name>
    <dbReference type="NCBI Taxonomy" id="1399860"/>
    <lineage>
        <taxon>Eukaryota</taxon>
        <taxon>Fungi</taxon>
        <taxon>Dikarya</taxon>
        <taxon>Ascomycota</taxon>
        <taxon>Pezizomycotina</taxon>
        <taxon>Sordariomycetes</taxon>
        <taxon>Hypocreomycetidae</taxon>
        <taxon>Hypocreales</taxon>
        <taxon>Ophiocordycipitaceae</taxon>
        <taxon>Ophiocordyceps</taxon>
    </lineage>
</organism>
<evidence type="ECO:0000256" key="3">
    <source>
        <dbReference type="ARBA" id="ARBA00022617"/>
    </source>
</evidence>
<comment type="similarity">
    <text evidence="2 9">Belongs to the cytochrome P450 family.</text>
</comment>
<keyword evidence="6 8" id="KW-0408">Iron</keyword>
<evidence type="ECO:0000256" key="4">
    <source>
        <dbReference type="ARBA" id="ARBA00022723"/>
    </source>
</evidence>
<dbReference type="PRINTS" id="PR00463">
    <property type="entry name" value="EP450I"/>
</dbReference>
<evidence type="ECO:0000256" key="5">
    <source>
        <dbReference type="ARBA" id="ARBA00023002"/>
    </source>
</evidence>
<dbReference type="GO" id="GO:0004497">
    <property type="term" value="F:monooxygenase activity"/>
    <property type="evidence" value="ECO:0007669"/>
    <property type="project" value="UniProtKB-KW"/>
</dbReference>
<evidence type="ECO:0000313" key="11">
    <source>
        <dbReference type="Proteomes" id="UP000224854"/>
    </source>
</evidence>
<name>A0A2C5YT53_9HYPO</name>
<keyword evidence="5 9" id="KW-0560">Oxidoreductase</keyword>
<dbReference type="PANTHER" id="PTHR24305">
    <property type="entry name" value="CYTOCHROME P450"/>
    <property type="match status" value="1"/>
</dbReference>
<keyword evidence="4 8" id="KW-0479">Metal-binding</keyword>
<proteinExistence type="inferred from homology"/>
<evidence type="ECO:0000256" key="7">
    <source>
        <dbReference type="ARBA" id="ARBA00023033"/>
    </source>
</evidence>
<dbReference type="GO" id="GO:0005506">
    <property type="term" value="F:iron ion binding"/>
    <property type="evidence" value="ECO:0007669"/>
    <property type="project" value="InterPro"/>
</dbReference>
<comment type="caution">
    <text evidence="10">The sequence shown here is derived from an EMBL/GenBank/DDBJ whole genome shotgun (WGS) entry which is preliminary data.</text>
</comment>
<dbReference type="InterPro" id="IPR036396">
    <property type="entry name" value="Cyt_P450_sf"/>
</dbReference>
<gene>
    <name evidence="10" type="ORF">CDD82_7265</name>
</gene>
<dbReference type="InterPro" id="IPR002401">
    <property type="entry name" value="Cyt_P450_E_grp-I"/>
</dbReference>
<keyword evidence="7 9" id="KW-0503">Monooxygenase</keyword>
<dbReference type="InterPro" id="IPR017972">
    <property type="entry name" value="Cyt_P450_CS"/>
</dbReference>
<dbReference type="GO" id="GO:0016705">
    <property type="term" value="F:oxidoreductase activity, acting on paired donors, with incorporation or reduction of molecular oxygen"/>
    <property type="evidence" value="ECO:0007669"/>
    <property type="project" value="InterPro"/>
</dbReference>
<dbReference type="PANTHER" id="PTHR24305:SF29">
    <property type="entry name" value="BENZOATE-PARA-HYDROXYLASE"/>
    <property type="match status" value="1"/>
</dbReference>
<keyword evidence="11" id="KW-1185">Reference proteome</keyword>
<dbReference type="AlphaFoldDB" id="A0A2C5YT53"/>
<keyword evidence="3 8" id="KW-0349">Heme</keyword>
<sequence>MVSHAFSARSVAQLEPYMRQELELFVARLDQLVAQAGGEARVDLLLWFNYLAFDMIGDLAFGAPFGMLQAGSDVAETRPTPDSAPVKVRAIELLNMRGDTNATLGCLSPLGRRAARWLPGRFFHQGLDAASQLAGIAVARVKARLDQAKPARRDLLSHLVQARDPAGHPLPRSEMTAEALAYVIAGSDTTSNSSCALANYLLRHPRVLALVQRELDAAVPPAVQVPDWNTVRNLEYLQWTVLETLRHHATSGIGLPRLVPPSSPGITLLGRHFPPGTVLSVPTYSLHHSRAIWGPDALDFRPERWADPTPEQKMAFNPFGHGPRACVGRNVAEMEMKLIAATWIRRYSLTLRQGDMETREGFLRKPLALHVALSQRAQQ</sequence>
<dbReference type="PROSITE" id="PS00086">
    <property type="entry name" value="CYTOCHROME_P450"/>
    <property type="match status" value="1"/>
</dbReference>
<protein>
    <recommendedName>
        <fullName evidence="12">Cytochrome P450</fullName>
    </recommendedName>
</protein>
<evidence type="ECO:0000256" key="8">
    <source>
        <dbReference type="PIRSR" id="PIRSR602401-1"/>
    </source>
</evidence>
<evidence type="ECO:0000256" key="2">
    <source>
        <dbReference type="ARBA" id="ARBA00010617"/>
    </source>
</evidence>
<dbReference type="EMBL" id="NJEU01000829">
    <property type="protein sequence ID" value="PHH70204.1"/>
    <property type="molecule type" value="Genomic_DNA"/>
</dbReference>
<evidence type="ECO:0000256" key="6">
    <source>
        <dbReference type="ARBA" id="ARBA00023004"/>
    </source>
</evidence>
<dbReference type="GO" id="GO:0020037">
    <property type="term" value="F:heme binding"/>
    <property type="evidence" value="ECO:0007669"/>
    <property type="project" value="InterPro"/>
</dbReference>
<accession>A0A2C5YT53</accession>
<dbReference type="Pfam" id="PF00067">
    <property type="entry name" value="p450"/>
    <property type="match status" value="1"/>
</dbReference>
<comment type="cofactor">
    <cofactor evidence="1 8">
        <name>heme</name>
        <dbReference type="ChEBI" id="CHEBI:30413"/>
    </cofactor>
</comment>
<dbReference type="SUPFAM" id="SSF48264">
    <property type="entry name" value="Cytochrome P450"/>
    <property type="match status" value="1"/>
</dbReference>
<dbReference type="InterPro" id="IPR050121">
    <property type="entry name" value="Cytochrome_P450_monoxygenase"/>
</dbReference>
<dbReference type="InterPro" id="IPR001128">
    <property type="entry name" value="Cyt_P450"/>
</dbReference>
<dbReference type="OrthoDB" id="1470350at2759"/>